<dbReference type="RefSeq" id="XP_033524986.1">
    <property type="nucleotide sequence ID" value="XM_033662633.1"/>
</dbReference>
<accession>A0A6A6AFB8</accession>
<reference evidence="1" key="1">
    <citation type="journal article" date="2020" name="Stud. Mycol.">
        <title>101 Dothideomycetes genomes: a test case for predicting lifestyles and emergence of pathogens.</title>
        <authorList>
            <person name="Haridas S."/>
            <person name="Albert R."/>
            <person name="Binder M."/>
            <person name="Bloem J."/>
            <person name="Labutti K."/>
            <person name="Salamov A."/>
            <person name="Andreopoulos B."/>
            <person name="Baker S."/>
            <person name="Barry K."/>
            <person name="Bills G."/>
            <person name="Bluhm B."/>
            <person name="Cannon C."/>
            <person name="Castanera R."/>
            <person name="Culley D."/>
            <person name="Daum C."/>
            <person name="Ezra D."/>
            <person name="Gonzalez J."/>
            <person name="Henrissat B."/>
            <person name="Kuo A."/>
            <person name="Liang C."/>
            <person name="Lipzen A."/>
            <person name="Lutzoni F."/>
            <person name="Magnuson J."/>
            <person name="Mondo S."/>
            <person name="Nolan M."/>
            <person name="Ohm R."/>
            <person name="Pangilinan J."/>
            <person name="Park H.-J."/>
            <person name="Ramirez L."/>
            <person name="Alfaro M."/>
            <person name="Sun H."/>
            <person name="Tritt A."/>
            <person name="Yoshinaga Y."/>
            <person name="Zwiers L.-H."/>
            <person name="Turgeon B."/>
            <person name="Goodwin S."/>
            <person name="Spatafora J."/>
            <person name="Crous P."/>
            <person name="Grigoriev I."/>
        </authorList>
    </citation>
    <scope>NUCLEOTIDE SEQUENCE</scope>
    <source>
        <strain evidence="1">CBS 119687</strain>
    </source>
</reference>
<protein>
    <submittedName>
        <fullName evidence="1">Uncharacterized protein</fullName>
    </submittedName>
</protein>
<sequence length="105" mass="11923">MIHFATQTWYIYLFTTSPTGPIIYTLPLASLYKEPKMCTITTYSCTICTKQSTRPPTLCDEAEVWGRACKPDSPNNIHREVASTCSRKCREQEGEIRARNGDKQA</sequence>
<organism evidence="1 2">
    <name type="scientific">Dothidotthia symphoricarpi CBS 119687</name>
    <dbReference type="NCBI Taxonomy" id="1392245"/>
    <lineage>
        <taxon>Eukaryota</taxon>
        <taxon>Fungi</taxon>
        <taxon>Dikarya</taxon>
        <taxon>Ascomycota</taxon>
        <taxon>Pezizomycotina</taxon>
        <taxon>Dothideomycetes</taxon>
        <taxon>Pleosporomycetidae</taxon>
        <taxon>Pleosporales</taxon>
        <taxon>Dothidotthiaceae</taxon>
        <taxon>Dothidotthia</taxon>
    </lineage>
</organism>
<dbReference type="AlphaFoldDB" id="A0A6A6AFB8"/>
<evidence type="ECO:0000313" key="1">
    <source>
        <dbReference type="EMBL" id="KAF2130599.1"/>
    </source>
</evidence>
<dbReference type="EMBL" id="ML977504">
    <property type="protein sequence ID" value="KAF2130599.1"/>
    <property type="molecule type" value="Genomic_DNA"/>
</dbReference>
<proteinExistence type="predicted"/>
<keyword evidence="2" id="KW-1185">Reference proteome</keyword>
<dbReference type="GeneID" id="54403065"/>
<name>A0A6A6AFB8_9PLEO</name>
<evidence type="ECO:0000313" key="2">
    <source>
        <dbReference type="Proteomes" id="UP000799771"/>
    </source>
</evidence>
<dbReference type="Proteomes" id="UP000799771">
    <property type="component" value="Unassembled WGS sequence"/>
</dbReference>
<gene>
    <name evidence="1" type="ORF">P153DRAFT_221469</name>
</gene>